<dbReference type="KEGG" id="pseo:OM33_00445"/>
<dbReference type="AlphaFoldDB" id="A0A0A7ECH8"/>
<keyword evidence="4" id="KW-1185">Reference proteome</keyword>
<dbReference type="STRING" id="1348114.OM33_00445"/>
<proteinExistence type="predicted"/>
<dbReference type="RefSeq" id="WP_038637328.1">
    <property type="nucleotide sequence ID" value="NZ_CP009888.1"/>
</dbReference>
<evidence type="ECO:0000313" key="3">
    <source>
        <dbReference type="EMBL" id="AIY63801.1"/>
    </source>
</evidence>
<dbReference type="InterPro" id="IPR038756">
    <property type="entry name" value="CheX-like"/>
</dbReference>
<dbReference type="GO" id="GO:0006935">
    <property type="term" value="P:chemotaxis"/>
    <property type="evidence" value="ECO:0007669"/>
    <property type="project" value="UniProtKB-KW"/>
</dbReference>
<evidence type="ECO:0000313" key="4">
    <source>
        <dbReference type="Proteomes" id="UP000030341"/>
    </source>
</evidence>
<keyword evidence="1" id="KW-0145">Chemotaxis</keyword>
<evidence type="ECO:0000256" key="1">
    <source>
        <dbReference type="ARBA" id="ARBA00022500"/>
    </source>
</evidence>
<dbReference type="InterPro" id="IPR028976">
    <property type="entry name" value="CheC-like_sf"/>
</dbReference>
<dbReference type="Proteomes" id="UP000030341">
    <property type="component" value="Chromosome 1"/>
</dbReference>
<evidence type="ECO:0000259" key="2">
    <source>
        <dbReference type="Pfam" id="PF13690"/>
    </source>
</evidence>
<reference evidence="3 4" key="1">
    <citation type="submission" date="2014-11" db="EMBL/GenBank/DDBJ databases">
        <title>Complete Genome Sequence of Pseudoalteromonas sp. Strain OCN003 Isolated from Kaneohe Bay, Oahu, Hawaii.</title>
        <authorList>
            <person name="Beurmann S."/>
            <person name="Videau P."/>
            <person name="Ushijima B."/>
            <person name="Smith A.M."/>
            <person name="Aeby G.S."/>
            <person name="Callahan S.M."/>
            <person name="Belcaid M."/>
        </authorList>
    </citation>
    <scope>NUCLEOTIDE SEQUENCE [LARGE SCALE GENOMIC DNA]</scope>
    <source>
        <strain evidence="3 4">OCN003</strain>
    </source>
</reference>
<dbReference type="PANTHER" id="PTHR39452">
    <property type="entry name" value="CHEY-P PHOSPHATASE CHEX"/>
    <property type="match status" value="1"/>
</dbReference>
<accession>A0A0A7ECH8</accession>
<sequence>MNVEFINPFISSLLNVLSTMAQTDLTPGKPNIKKTEVAVGDVSGLIGMVGPQTKGSLSITFDGELAMTVMERMLGERPEKINEEVTDMVGEITNMVAGGAKNLLGDKGYEFDMATPVVVSGKDHTITHKCDGPKLIMPFTSDFGSAHIEVCFDKL</sequence>
<dbReference type="EMBL" id="CP009888">
    <property type="protein sequence ID" value="AIY63801.1"/>
    <property type="molecule type" value="Genomic_DNA"/>
</dbReference>
<dbReference type="eggNOG" id="COG1406">
    <property type="taxonomic scope" value="Bacteria"/>
</dbReference>
<dbReference type="Pfam" id="PF13690">
    <property type="entry name" value="CheX"/>
    <property type="match status" value="1"/>
</dbReference>
<organism evidence="3 4">
    <name type="scientific">Pseudoalteromonas piratica</name>
    <dbReference type="NCBI Taxonomy" id="1348114"/>
    <lineage>
        <taxon>Bacteria</taxon>
        <taxon>Pseudomonadati</taxon>
        <taxon>Pseudomonadota</taxon>
        <taxon>Gammaproteobacteria</taxon>
        <taxon>Alteromonadales</taxon>
        <taxon>Pseudoalteromonadaceae</taxon>
        <taxon>Pseudoalteromonas</taxon>
    </lineage>
</organism>
<feature type="domain" description="Chemotaxis phosphatase CheX-like" evidence="2">
    <location>
        <begin position="42"/>
        <end position="140"/>
    </location>
</feature>
<dbReference type="OrthoDB" id="9788100at2"/>
<dbReference type="Gene3D" id="3.40.1550.10">
    <property type="entry name" value="CheC-like"/>
    <property type="match status" value="1"/>
</dbReference>
<name>A0A0A7ECH8_9GAMM</name>
<protein>
    <submittedName>
        <fullName evidence="3">Chemotaxis protein CheX</fullName>
    </submittedName>
</protein>
<dbReference type="InterPro" id="IPR028051">
    <property type="entry name" value="CheX-like_dom"/>
</dbReference>
<dbReference type="SUPFAM" id="SSF103039">
    <property type="entry name" value="CheC-like"/>
    <property type="match status" value="1"/>
</dbReference>
<dbReference type="HOGENOM" id="CLU_116290_0_0_6"/>
<gene>
    <name evidence="3" type="ORF">OM33_00445</name>
</gene>
<dbReference type="CDD" id="cd17906">
    <property type="entry name" value="CheX"/>
    <property type="match status" value="1"/>
</dbReference>
<dbReference type="PANTHER" id="PTHR39452:SF1">
    <property type="entry name" value="CHEY-P PHOSPHATASE CHEX"/>
    <property type="match status" value="1"/>
</dbReference>